<keyword evidence="2" id="KW-1185">Reference proteome</keyword>
<gene>
    <name evidence="1" type="ORF">F4561_006545</name>
</gene>
<dbReference type="Proteomes" id="UP000523007">
    <property type="component" value="Unassembled WGS sequence"/>
</dbReference>
<reference evidence="1 2" key="1">
    <citation type="submission" date="2020-08" db="EMBL/GenBank/DDBJ databases">
        <title>Sequencing the genomes of 1000 actinobacteria strains.</title>
        <authorList>
            <person name="Klenk H.-P."/>
        </authorList>
    </citation>
    <scope>NUCLEOTIDE SEQUENCE [LARGE SCALE GENOMIC DNA]</scope>
    <source>
        <strain evidence="1 2">DSM 102030</strain>
    </source>
</reference>
<evidence type="ECO:0000313" key="2">
    <source>
        <dbReference type="Proteomes" id="UP000523007"/>
    </source>
</evidence>
<name>A0A7W7RQD0_9ACTN</name>
<proteinExistence type="predicted"/>
<dbReference type="EMBL" id="JACHJT010000003">
    <property type="protein sequence ID" value="MBB4935636.1"/>
    <property type="molecule type" value="Genomic_DNA"/>
</dbReference>
<comment type="caution">
    <text evidence="1">The sequence shown here is derived from an EMBL/GenBank/DDBJ whole genome shotgun (WGS) entry which is preliminary data.</text>
</comment>
<protein>
    <submittedName>
        <fullName evidence="1">Uncharacterized protein</fullName>
    </submittedName>
</protein>
<dbReference type="RefSeq" id="WP_184585407.1">
    <property type="nucleotide sequence ID" value="NZ_JACHJT010000003.1"/>
</dbReference>
<accession>A0A7W7RQD0</accession>
<organism evidence="1 2">
    <name type="scientific">Lipingzhangella halophila</name>
    <dbReference type="NCBI Taxonomy" id="1783352"/>
    <lineage>
        <taxon>Bacteria</taxon>
        <taxon>Bacillati</taxon>
        <taxon>Actinomycetota</taxon>
        <taxon>Actinomycetes</taxon>
        <taxon>Streptosporangiales</taxon>
        <taxon>Nocardiopsidaceae</taxon>
        <taxon>Lipingzhangella</taxon>
    </lineage>
</organism>
<dbReference type="AlphaFoldDB" id="A0A7W7RQD0"/>
<sequence length="73" mass="8517">MSHVGHYSTLMHPRASEVHLTDHRPREIVIQLADGMDVELWPGADDHTEQVAWLERAEEALRTARQMMDDRDR</sequence>
<evidence type="ECO:0000313" key="1">
    <source>
        <dbReference type="EMBL" id="MBB4935636.1"/>
    </source>
</evidence>